<evidence type="ECO:0000259" key="2">
    <source>
        <dbReference type="Pfam" id="PF21787"/>
    </source>
</evidence>
<accession>A0A6A4VZI8</accession>
<sequence length="501" mass="55578">MADIETSYETWLKRFTVRPGDARSCVDVLAGFVASLPERDRECVIMFDEMKLNDSATYDASNDCMLGPNGQLQQVMIRSLFGTWKYPVYFQFDEAVTAASFLQLVKDIESSGVRIVAAVCDMGPKNRSLWTQLGITYKGDTYITHPSDDSRRIWMFADAPHLLKLLRNYVLDEGVRLPGGGLVNKDLMTDVLGIDGDKEFKMLPKLGVKSHIEVKGQARQKVRPAAQLLSSSVATALEMFHPEKKEEADFIRLCDSVFDVLNGHSPGDAKPLKRGLGHADSPQLQVLADFEQLIQTMQIGTRTTLLPFQQGFLMSIKSVRGLMEDSKSRYGPGTYILPGKVNQDILESFFSLVRGKGGANFNPTPVEAKCRVRNLTLMYALRLGINPLSGSAEPSHAPSDDEIPETDFFSDQEKEATESATDVAEMAELLRTANCAASSRSRMPESRPASWTPEREYDQCGSALRRQVGEASIATSSALLQQMHARRQHRLQLAAISVQLE</sequence>
<evidence type="ECO:0000259" key="4">
    <source>
        <dbReference type="Pfam" id="PF21789"/>
    </source>
</evidence>
<reference evidence="5 6" key="1">
    <citation type="submission" date="2019-07" db="EMBL/GenBank/DDBJ databases">
        <title>Draft genome assembly of a fouling barnacle, Amphibalanus amphitrite (Darwin, 1854): The first reference genome for Thecostraca.</title>
        <authorList>
            <person name="Kim W."/>
        </authorList>
    </citation>
    <scope>NUCLEOTIDE SEQUENCE [LARGE SCALE GENOMIC DNA]</scope>
    <source>
        <strain evidence="5">SNU_AA5</strain>
        <tissue evidence="5">Soma without cirri and trophi</tissue>
    </source>
</reference>
<dbReference type="Pfam" id="PF21787">
    <property type="entry name" value="TNP-like_RNaseH_N"/>
    <property type="match status" value="1"/>
</dbReference>
<evidence type="ECO:0000256" key="1">
    <source>
        <dbReference type="SAM" id="MobiDB-lite"/>
    </source>
</evidence>
<evidence type="ECO:0000313" key="5">
    <source>
        <dbReference type="EMBL" id="KAF0301267.1"/>
    </source>
</evidence>
<feature type="domain" description="Transposable element P transposase-like RNase H C-terminal" evidence="4">
    <location>
        <begin position="340"/>
        <end position="365"/>
    </location>
</feature>
<dbReference type="InterPro" id="IPR048365">
    <property type="entry name" value="TNP-like_RNaseH_N"/>
</dbReference>
<dbReference type="InterPro" id="IPR048366">
    <property type="entry name" value="TNP-like_GBD"/>
</dbReference>
<dbReference type="AlphaFoldDB" id="A0A6A4VZI8"/>
<feature type="domain" description="Transposable element P transposase-like RNase H" evidence="2">
    <location>
        <begin position="19"/>
        <end position="134"/>
    </location>
</feature>
<dbReference type="PANTHER" id="PTHR47577:SF2">
    <property type="entry name" value="THAP DOMAIN CONTAINING 9"/>
    <property type="match status" value="1"/>
</dbReference>
<proteinExistence type="predicted"/>
<protein>
    <submittedName>
        <fullName evidence="5">Transposable element P transposase</fullName>
    </submittedName>
</protein>
<feature type="domain" description="Transposable element P transposase-like GTP-binding insertion" evidence="3">
    <location>
        <begin position="161"/>
        <end position="266"/>
    </location>
</feature>
<evidence type="ECO:0000259" key="3">
    <source>
        <dbReference type="Pfam" id="PF21788"/>
    </source>
</evidence>
<dbReference type="Pfam" id="PF21789">
    <property type="entry name" value="TNP-like_RNaseH_C"/>
    <property type="match status" value="1"/>
</dbReference>
<comment type="caution">
    <text evidence="5">The sequence shown here is derived from an EMBL/GenBank/DDBJ whole genome shotgun (WGS) entry which is preliminary data.</text>
</comment>
<name>A0A6A4VZI8_AMPAM</name>
<dbReference type="EMBL" id="VIIS01001179">
    <property type="protein sequence ID" value="KAF0301267.1"/>
    <property type="molecule type" value="Genomic_DNA"/>
</dbReference>
<dbReference type="Pfam" id="PF21788">
    <property type="entry name" value="TNP-like_GBD"/>
    <property type="match status" value="1"/>
</dbReference>
<gene>
    <name evidence="5" type="primary">T_125</name>
    <name evidence="5" type="ORF">FJT64_026383</name>
</gene>
<dbReference type="InterPro" id="IPR048367">
    <property type="entry name" value="TNP-like_RNaseH_C"/>
</dbReference>
<keyword evidence="6" id="KW-1185">Reference proteome</keyword>
<evidence type="ECO:0000313" key="6">
    <source>
        <dbReference type="Proteomes" id="UP000440578"/>
    </source>
</evidence>
<dbReference type="PANTHER" id="PTHR47577">
    <property type="entry name" value="THAP DOMAIN-CONTAINING PROTEIN 6"/>
    <property type="match status" value="1"/>
</dbReference>
<dbReference type="OrthoDB" id="6378996at2759"/>
<dbReference type="Proteomes" id="UP000440578">
    <property type="component" value="Unassembled WGS sequence"/>
</dbReference>
<organism evidence="5 6">
    <name type="scientific">Amphibalanus amphitrite</name>
    <name type="common">Striped barnacle</name>
    <name type="synonym">Balanus amphitrite</name>
    <dbReference type="NCBI Taxonomy" id="1232801"/>
    <lineage>
        <taxon>Eukaryota</taxon>
        <taxon>Metazoa</taxon>
        <taxon>Ecdysozoa</taxon>
        <taxon>Arthropoda</taxon>
        <taxon>Crustacea</taxon>
        <taxon>Multicrustacea</taxon>
        <taxon>Cirripedia</taxon>
        <taxon>Thoracica</taxon>
        <taxon>Thoracicalcarea</taxon>
        <taxon>Balanomorpha</taxon>
        <taxon>Balanoidea</taxon>
        <taxon>Balanidae</taxon>
        <taxon>Amphibalaninae</taxon>
        <taxon>Amphibalanus</taxon>
    </lineage>
</organism>
<feature type="region of interest" description="Disordered" evidence="1">
    <location>
        <begin position="435"/>
        <end position="458"/>
    </location>
</feature>